<dbReference type="Gene3D" id="3.90.1310.10">
    <property type="entry name" value="Penicillin-binding protein 2a (Domain 2)"/>
    <property type="match status" value="1"/>
</dbReference>
<dbReference type="SUPFAM" id="SSF54427">
    <property type="entry name" value="NTF2-like"/>
    <property type="match status" value="1"/>
</dbReference>
<evidence type="ECO:0000313" key="9">
    <source>
        <dbReference type="Proteomes" id="UP000067523"/>
    </source>
</evidence>
<dbReference type="Pfam" id="PF05223">
    <property type="entry name" value="MecA_N"/>
    <property type="match status" value="1"/>
</dbReference>
<dbReference type="Pfam" id="PF00905">
    <property type="entry name" value="Transpeptidase"/>
    <property type="match status" value="1"/>
</dbReference>
<dbReference type="PANTHER" id="PTHR30627">
    <property type="entry name" value="PEPTIDOGLYCAN D,D-TRANSPEPTIDASE"/>
    <property type="match status" value="1"/>
</dbReference>
<feature type="domain" description="Penicillin-binding protein dimerisation" evidence="6">
    <location>
        <begin position="169"/>
        <end position="330"/>
    </location>
</feature>
<keyword evidence="4" id="KW-0812">Transmembrane</keyword>
<comment type="similarity">
    <text evidence="2">Belongs to the transpeptidase family.</text>
</comment>
<dbReference type="Proteomes" id="UP000067523">
    <property type="component" value="Chromosome"/>
</dbReference>
<dbReference type="InterPro" id="IPR012338">
    <property type="entry name" value="Beta-lactam/transpept-like"/>
</dbReference>
<evidence type="ECO:0000259" key="6">
    <source>
        <dbReference type="Pfam" id="PF03717"/>
    </source>
</evidence>
<dbReference type="SUPFAM" id="SSF56601">
    <property type="entry name" value="beta-lactamase/transpeptidase-like"/>
    <property type="match status" value="1"/>
</dbReference>
<keyword evidence="9" id="KW-1185">Reference proteome</keyword>
<feature type="domain" description="NTF2-like N-terminal transpeptidase" evidence="7">
    <location>
        <begin position="44"/>
        <end position="161"/>
    </location>
</feature>
<dbReference type="GO" id="GO:0005886">
    <property type="term" value="C:plasma membrane"/>
    <property type="evidence" value="ECO:0007669"/>
    <property type="project" value="UniProtKB-SubCell"/>
</dbReference>
<dbReference type="PANTHER" id="PTHR30627:SF25">
    <property type="entry name" value="PENICILLIN-BINDING PROTEIN 3"/>
    <property type="match status" value="1"/>
</dbReference>
<dbReference type="AlphaFoldDB" id="A0A0U2XM24"/>
<gene>
    <name evidence="8" type="ORF">ATZ35_14450</name>
</gene>
<dbReference type="InterPro" id="IPR036138">
    <property type="entry name" value="PBP_dimer_sf"/>
</dbReference>
<dbReference type="Gene3D" id="3.10.450.100">
    <property type="entry name" value="NTF2-like, domain 1"/>
    <property type="match status" value="1"/>
</dbReference>
<dbReference type="InterPro" id="IPR001460">
    <property type="entry name" value="PCN-bd_Tpept"/>
</dbReference>
<dbReference type="InterPro" id="IPR032710">
    <property type="entry name" value="NTF2-like_dom_sf"/>
</dbReference>
<dbReference type="InterPro" id="IPR005311">
    <property type="entry name" value="PBP_dimer"/>
</dbReference>
<evidence type="ECO:0000256" key="1">
    <source>
        <dbReference type="ARBA" id="ARBA00004162"/>
    </source>
</evidence>
<sequence length="678" mass="74614">MERRNQKKSNKPVLLAIGGVVAVGVLAGGYFAYSTWQKTQELNNAEKSAKTFLSYLSKQEFDKFPELLNEGSIKGSGYDNAKLVEKYQTIFSGIQAEGIKSKEVKVTKDKTDQFTFTYKLDMTTPLGNLKDLTYKTTIKKTSDGYEINWAPNLIFPEMTGKDKVTMGIDPANRGEIVDRNGEGLAVNQAFDQVGIVPGKLGEGQEKTNNIKAFSEQFKVSIEDIEQKLKQEWVKPDSFVPLAISFDPVTTLPQGAASQDAMVRYYPLKEAAAQLVGYVGTITAEDIEKDPSLSSTGVIGKVGLEQAYDKQLRGQDGGNITIIDDKGEFRSVLQKVAKKDGDKIQIAIDKNVQSQAYTIFNNRPGSAVVMDPQQGDLLAATSSPSFDPNKMANGISQVDYDAYANNENLPFTARFATGYAPGSTFKTITGGIGLDAGTLKPDEEIEINGLKWQKDASWGDYFVTRVKEASPVNLRTALVNSDNIYFAQQTLRMGEETFRKGLDKFIFGEKLDVAIPMNPAQISNEDKFNSEILLADTGYGQGQLLVTPIQQAAMYTVFQNEGKLVYPKIELSKETKTKDNVISSNAANTIVTDLLGSVEDETGYVHNMYNPDFSLAAKTGTAEIKDKQDTVGKENSFLLAMDRSHNKFSAMIMVEDSRKNDTATNISKTLIDYLEANIK</sequence>
<protein>
    <submittedName>
        <fullName evidence="8">Penicillin-binding protein</fullName>
    </submittedName>
</protein>
<keyword evidence="4" id="KW-1133">Transmembrane helix</keyword>
<dbReference type="Gene3D" id="3.30.1390.30">
    <property type="entry name" value="Penicillin-binding protein 2a, domain 3"/>
    <property type="match status" value="1"/>
</dbReference>
<dbReference type="EMBL" id="CP013655">
    <property type="protein sequence ID" value="ALS38301.1"/>
    <property type="molecule type" value="Genomic_DNA"/>
</dbReference>
<dbReference type="STRING" id="118060.ATZ35_14450"/>
<evidence type="ECO:0000256" key="4">
    <source>
        <dbReference type="SAM" id="Phobius"/>
    </source>
</evidence>
<feature type="domain" description="Penicillin-binding protein transpeptidase" evidence="5">
    <location>
        <begin position="364"/>
        <end position="665"/>
    </location>
</feature>
<dbReference type="SUPFAM" id="SSF56519">
    <property type="entry name" value="Penicillin binding protein dimerisation domain"/>
    <property type="match status" value="1"/>
</dbReference>
<name>A0A0U2XM24_9ENTE</name>
<dbReference type="Gene3D" id="3.40.710.10">
    <property type="entry name" value="DD-peptidase/beta-lactamase superfamily"/>
    <property type="match status" value="1"/>
</dbReference>
<comment type="subcellular location">
    <subcellularLocation>
        <location evidence="1">Cell membrane</location>
        <topology evidence="1">Single-pass membrane protein</topology>
    </subcellularLocation>
</comment>
<dbReference type="GO" id="GO:0071972">
    <property type="term" value="F:peptidoglycan L,D-transpeptidase activity"/>
    <property type="evidence" value="ECO:0007669"/>
    <property type="project" value="TreeGrafter"/>
</dbReference>
<evidence type="ECO:0000256" key="3">
    <source>
        <dbReference type="ARBA" id="ARBA00023136"/>
    </source>
</evidence>
<dbReference type="InterPro" id="IPR007887">
    <property type="entry name" value="MecA_N"/>
</dbReference>
<evidence type="ECO:0000313" key="8">
    <source>
        <dbReference type="EMBL" id="ALS38301.1"/>
    </source>
</evidence>
<proteinExistence type="inferred from homology"/>
<dbReference type="InterPro" id="IPR050515">
    <property type="entry name" value="Beta-lactam/transpept"/>
</dbReference>
<reference evidence="9" key="1">
    <citation type="submission" date="2015-12" db="EMBL/GenBank/DDBJ databases">
        <authorList>
            <person name="Lauer A."/>
            <person name="Humrighouse B."/>
            <person name="Loparev V."/>
            <person name="Shewmaker P.L."/>
            <person name="Whitney A.M."/>
            <person name="McLaughlin R.W."/>
        </authorList>
    </citation>
    <scope>NUCLEOTIDE SEQUENCE [LARGE SCALE GENOMIC DNA]</scope>
    <source>
        <strain evidence="9">LMG 26678</strain>
    </source>
</reference>
<dbReference type="GO" id="GO:0008658">
    <property type="term" value="F:penicillin binding"/>
    <property type="evidence" value="ECO:0007669"/>
    <property type="project" value="InterPro"/>
</dbReference>
<feature type="transmembrane region" description="Helical" evidence="4">
    <location>
        <begin position="12"/>
        <end position="33"/>
    </location>
</feature>
<dbReference type="GO" id="GO:0071555">
    <property type="term" value="P:cell wall organization"/>
    <property type="evidence" value="ECO:0007669"/>
    <property type="project" value="TreeGrafter"/>
</dbReference>
<dbReference type="KEGG" id="erx:ATZ35_14450"/>
<evidence type="ECO:0000259" key="5">
    <source>
        <dbReference type="Pfam" id="PF00905"/>
    </source>
</evidence>
<accession>A0A0U2XM24</accession>
<dbReference type="Pfam" id="PF03717">
    <property type="entry name" value="PBP_dimer"/>
    <property type="match status" value="1"/>
</dbReference>
<dbReference type="GO" id="GO:0046677">
    <property type="term" value="P:response to antibiotic"/>
    <property type="evidence" value="ECO:0007669"/>
    <property type="project" value="InterPro"/>
</dbReference>
<evidence type="ECO:0000259" key="7">
    <source>
        <dbReference type="Pfam" id="PF05223"/>
    </source>
</evidence>
<evidence type="ECO:0000256" key="2">
    <source>
        <dbReference type="ARBA" id="ARBA00007171"/>
    </source>
</evidence>
<organism evidence="8 9">
    <name type="scientific">Enterococcus rotai</name>
    <dbReference type="NCBI Taxonomy" id="118060"/>
    <lineage>
        <taxon>Bacteria</taxon>
        <taxon>Bacillati</taxon>
        <taxon>Bacillota</taxon>
        <taxon>Bacilli</taxon>
        <taxon>Lactobacillales</taxon>
        <taxon>Enterococcaceae</taxon>
        <taxon>Enterococcus</taxon>
    </lineage>
</organism>
<keyword evidence="3 4" id="KW-0472">Membrane</keyword>